<dbReference type="GO" id="GO:0003677">
    <property type="term" value="F:DNA binding"/>
    <property type="evidence" value="ECO:0007669"/>
    <property type="project" value="UniProtKB-KW"/>
</dbReference>
<evidence type="ECO:0000256" key="2">
    <source>
        <dbReference type="ARBA" id="ARBA00023015"/>
    </source>
</evidence>
<geneLocation type="plasmid" evidence="6 7">
    <name>pSCATT</name>
</geneLocation>
<evidence type="ECO:0000256" key="1">
    <source>
        <dbReference type="ARBA" id="ARBA00009437"/>
    </source>
</evidence>
<keyword evidence="6" id="KW-0614">Plasmid</keyword>
<feature type="domain" description="HTH lysR-type" evidence="5">
    <location>
        <begin position="1"/>
        <end position="58"/>
    </location>
</feature>
<dbReference type="KEGG" id="sct:SCAT_p0540"/>
<evidence type="ECO:0000256" key="4">
    <source>
        <dbReference type="ARBA" id="ARBA00023163"/>
    </source>
</evidence>
<dbReference type="InterPro" id="IPR036388">
    <property type="entry name" value="WH-like_DNA-bd_sf"/>
</dbReference>
<evidence type="ECO:0000313" key="6">
    <source>
        <dbReference type="EMBL" id="AEW99392.1"/>
    </source>
</evidence>
<accession>G8XF50</accession>
<dbReference type="FunFam" id="1.10.10.10:FF:000001">
    <property type="entry name" value="LysR family transcriptional regulator"/>
    <property type="match status" value="1"/>
</dbReference>
<keyword evidence="3" id="KW-0238">DNA-binding</keyword>
<dbReference type="PROSITE" id="PS50931">
    <property type="entry name" value="HTH_LYSR"/>
    <property type="match status" value="1"/>
</dbReference>
<sequence length="300" mass="31719">MELRHLEYFVAVAEERHFTRAAVRLQVSQSGLSASIRSLERELGAALFVRSTRSVALTEAGRALLDEASRTLASARAAREAVAATQGLLRGALTVGTEQCVAGVHPPSLLAAFHQRHPRVEIRLRQAGSLQLVEEVAAGRIDVAFVVSPDAPSSRVRMLPLTGEPMTLLCHRGHHLAGNGPVELGALGRERFVDLHPSWGPRRITDRAFTTAGVRRQVAFEVNDVHSLLELVQEGLGVAVAPAHFAAKPQAAGLVAVPLADTPAGPRPRYLSSAAAPADTTGNPAAHALLALLEATAPPA</sequence>
<gene>
    <name evidence="6" type="ordered locus">SCATT_p11990</name>
</gene>
<dbReference type="InterPro" id="IPR050950">
    <property type="entry name" value="HTH-type_LysR_regulators"/>
</dbReference>
<organism evidence="6 7">
    <name type="scientific">Streptantibioticus cattleyicolor (strain ATCC 35852 / DSM 46488 / JCM 4925 / NBRC 14057 / NRRL 8057)</name>
    <name type="common">Streptomyces cattleya</name>
    <dbReference type="NCBI Taxonomy" id="1003195"/>
    <lineage>
        <taxon>Bacteria</taxon>
        <taxon>Bacillati</taxon>
        <taxon>Actinomycetota</taxon>
        <taxon>Actinomycetes</taxon>
        <taxon>Kitasatosporales</taxon>
        <taxon>Streptomycetaceae</taxon>
        <taxon>Streptantibioticus</taxon>
    </lineage>
</organism>
<dbReference type="EMBL" id="CP003229">
    <property type="protein sequence ID" value="AEW99392.1"/>
    <property type="molecule type" value="Genomic_DNA"/>
</dbReference>
<dbReference type="InterPro" id="IPR036390">
    <property type="entry name" value="WH_DNA-bd_sf"/>
</dbReference>
<dbReference type="PATRIC" id="fig|1003195.11.peg.521"/>
<dbReference type="Pfam" id="PF03466">
    <property type="entry name" value="LysR_substrate"/>
    <property type="match status" value="1"/>
</dbReference>
<comment type="similarity">
    <text evidence="1">Belongs to the LysR transcriptional regulatory family.</text>
</comment>
<keyword evidence="2" id="KW-0805">Transcription regulation</keyword>
<evidence type="ECO:0000256" key="3">
    <source>
        <dbReference type="ARBA" id="ARBA00023125"/>
    </source>
</evidence>
<proteinExistence type="inferred from homology"/>
<dbReference type="GO" id="GO:0005829">
    <property type="term" value="C:cytosol"/>
    <property type="evidence" value="ECO:0007669"/>
    <property type="project" value="TreeGrafter"/>
</dbReference>
<dbReference type="SUPFAM" id="SSF53850">
    <property type="entry name" value="Periplasmic binding protein-like II"/>
    <property type="match status" value="1"/>
</dbReference>
<dbReference type="Pfam" id="PF00126">
    <property type="entry name" value="HTH_1"/>
    <property type="match status" value="1"/>
</dbReference>
<dbReference type="Gene3D" id="1.10.10.10">
    <property type="entry name" value="Winged helix-like DNA-binding domain superfamily/Winged helix DNA-binding domain"/>
    <property type="match status" value="1"/>
</dbReference>
<reference evidence="7" key="1">
    <citation type="submission" date="2011-12" db="EMBL/GenBank/DDBJ databases">
        <title>Complete genome sequence of Streptomyces cattleya strain DSM 46488.</title>
        <authorList>
            <person name="Ou H.-Y."/>
            <person name="Li P."/>
            <person name="Zhao C."/>
            <person name="O'Hagan D."/>
            <person name="Deng Z."/>
        </authorList>
    </citation>
    <scope>NUCLEOTIDE SEQUENCE [LARGE SCALE GENOMIC DNA]</scope>
    <source>
        <strain evidence="7">ATCC 35852 / DSM 46488 / JCM 4925 / NBRC 14057 / NRRL 8057</strain>
        <plasmid evidence="7">Plasmid pSCATT</plasmid>
    </source>
</reference>
<dbReference type="PANTHER" id="PTHR30419:SF31">
    <property type="entry name" value="BLR3139 PROTEIN"/>
    <property type="match status" value="1"/>
</dbReference>
<dbReference type="OrthoDB" id="3181812at2"/>
<dbReference type="AlphaFoldDB" id="F8JM76"/>
<accession>F8JM76</accession>
<dbReference type="PRINTS" id="PR00039">
    <property type="entry name" value="HTHLYSR"/>
</dbReference>
<dbReference type="SUPFAM" id="SSF46785">
    <property type="entry name" value="Winged helix' DNA-binding domain"/>
    <property type="match status" value="1"/>
</dbReference>
<dbReference type="CDD" id="cd08436">
    <property type="entry name" value="PBP2_LTTR_like_3"/>
    <property type="match status" value="1"/>
</dbReference>
<dbReference type="Proteomes" id="UP000007842">
    <property type="component" value="Plasmid pSCATT"/>
</dbReference>
<dbReference type="HOGENOM" id="CLU_039613_6_4_11"/>
<name>F8JM76_STREN</name>
<protein>
    <submittedName>
        <fullName evidence="6">LysR family transcriptional regulator</fullName>
    </submittedName>
</protein>
<dbReference type="GO" id="GO:0003700">
    <property type="term" value="F:DNA-binding transcription factor activity"/>
    <property type="evidence" value="ECO:0007669"/>
    <property type="project" value="InterPro"/>
</dbReference>
<dbReference type="Gene3D" id="3.40.190.290">
    <property type="match status" value="1"/>
</dbReference>
<evidence type="ECO:0000259" key="5">
    <source>
        <dbReference type="PROSITE" id="PS50931"/>
    </source>
</evidence>
<keyword evidence="7" id="KW-1185">Reference proteome</keyword>
<dbReference type="KEGG" id="scy:SCATT_p11990"/>
<dbReference type="PANTHER" id="PTHR30419">
    <property type="entry name" value="HTH-TYPE TRANSCRIPTIONAL REGULATOR YBHD"/>
    <property type="match status" value="1"/>
</dbReference>
<dbReference type="InterPro" id="IPR005119">
    <property type="entry name" value="LysR_subst-bd"/>
</dbReference>
<evidence type="ECO:0000313" key="7">
    <source>
        <dbReference type="Proteomes" id="UP000007842"/>
    </source>
</evidence>
<keyword evidence="4" id="KW-0804">Transcription</keyword>
<dbReference type="InterPro" id="IPR000847">
    <property type="entry name" value="LysR_HTH_N"/>
</dbReference>
<dbReference type="RefSeq" id="WP_014150995.1">
    <property type="nucleotide sequence ID" value="NC_016113.1"/>
</dbReference>